<keyword evidence="3" id="KW-1185">Reference proteome</keyword>
<reference evidence="2 3" key="1">
    <citation type="journal article" date="2023" name="IScience">
        <title>Expanded male sex-determining region conserved during the evolution of homothallism in the green alga Volvox.</title>
        <authorList>
            <person name="Yamamoto K."/>
            <person name="Matsuzaki R."/>
            <person name="Mahakham W."/>
            <person name="Heman W."/>
            <person name="Sekimoto H."/>
            <person name="Kawachi M."/>
            <person name="Minakuchi Y."/>
            <person name="Toyoda A."/>
            <person name="Nozaki H."/>
        </authorList>
    </citation>
    <scope>NUCLEOTIDE SEQUENCE [LARGE SCALE GENOMIC DNA]</scope>
    <source>
        <strain evidence="2 3">NIES-4468</strain>
    </source>
</reference>
<dbReference type="InterPro" id="IPR035969">
    <property type="entry name" value="Rab-GAP_TBC_sf"/>
</dbReference>
<gene>
    <name evidence="2" type="ORF">VaNZ11_008243</name>
</gene>
<protein>
    <recommendedName>
        <fullName evidence="1">Rab-GAP TBC domain-containing protein</fullName>
    </recommendedName>
</protein>
<dbReference type="InterPro" id="IPR000195">
    <property type="entry name" value="Rab-GAP-TBC_dom"/>
</dbReference>
<proteinExistence type="predicted"/>
<feature type="domain" description="Rab-GAP TBC" evidence="1">
    <location>
        <begin position="23"/>
        <end position="130"/>
    </location>
</feature>
<dbReference type="Gene3D" id="1.10.8.270">
    <property type="entry name" value="putative rabgap domain of human tbc1 domain family member 14 like domains"/>
    <property type="match status" value="1"/>
</dbReference>
<name>A0ABQ5S5Z2_9CHLO</name>
<dbReference type="EMBL" id="BSDZ01000021">
    <property type="protein sequence ID" value="GLI64858.1"/>
    <property type="molecule type" value="Genomic_DNA"/>
</dbReference>
<dbReference type="SUPFAM" id="SSF47923">
    <property type="entry name" value="Ypt/Rab-GAP domain of gyp1p"/>
    <property type="match status" value="1"/>
</dbReference>
<dbReference type="Pfam" id="PF00566">
    <property type="entry name" value="RabGAP-TBC"/>
    <property type="match status" value="1"/>
</dbReference>
<dbReference type="PROSITE" id="PS50086">
    <property type="entry name" value="TBC_RABGAP"/>
    <property type="match status" value="1"/>
</dbReference>
<evidence type="ECO:0000259" key="1">
    <source>
        <dbReference type="PROSITE" id="PS50086"/>
    </source>
</evidence>
<evidence type="ECO:0000313" key="3">
    <source>
        <dbReference type="Proteomes" id="UP001165090"/>
    </source>
</evidence>
<sequence>MQCMHCKIGGCKWPGPEAAYNRYVVCQGDTESWQETASHIARGAVRIRDKTNMLRGDRRADGIASVKHVLIAYALHDCNVGCCQGMADLAVPFLELYPTDDDMAFTVCRAFMARVWENFLPGMLGIQRQL</sequence>
<comment type="caution">
    <text evidence="2">The sequence shown here is derived from an EMBL/GenBank/DDBJ whole genome shotgun (WGS) entry which is preliminary data.</text>
</comment>
<accession>A0ABQ5S5Z2</accession>
<evidence type="ECO:0000313" key="2">
    <source>
        <dbReference type="EMBL" id="GLI64858.1"/>
    </source>
</evidence>
<dbReference type="Proteomes" id="UP001165090">
    <property type="component" value="Unassembled WGS sequence"/>
</dbReference>
<organism evidence="2 3">
    <name type="scientific">Volvox africanus</name>
    <dbReference type="NCBI Taxonomy" id="51714"/>
    <lineage>
        <taxon>Eukaryota</taxon>
        <taxon>Viridiplantae</taxon>
        <taxon>Chlorophyta</taxon>
        <taxon>core chlorophytes</taxon>
        <taxon>Chlorophyceae</taxon>
        <taxon>CS clade</taxon>
        <taxon>Chlamydomonadales</taxon>
        <taxon>Volvocaceae</taxon>
        <taxon>Volvox</taxon>
    </lineage>
</organism>